<evidence type="ECO:0000256" key="2">
    <source>
        <dbReference type="ARBA" id="ARBA00023239"/>
    </source>
</evidence>
<dbReference type="Pfam" id="PF05426">
    <property type="entry name" value="Alginate_lyase"/>
    <property type="match status" value="1"/>
</dbReference>
<dbReference type="GO" id="GO:0016829">
    <property type="term" value="F:lyase activity"/>
    <property type="evidence" value="ECO:0007669"/>
    <property type="project" value="UniProtKB-KW"/>
</dbReference>
<feature type="region of interest" description="Disordered" evidence="3">
    <location>
        <begin position="380"/>
        <end position="601"/>
    </location>
</feature>
<feature type="compositionally biased region" description="Low complexity" evidence="3">
    <location>
        <begin position="512"/>
        <end position="532"/>
    </location>
</feature>
<name>A0ABV6JUI4_9PROT</name>
<organism evidence="5 6">
    <name type="scientific">Roseomonas elaeocarpi</name>
    <dbReference type="NCBI Taxonomy" id="907779"/>
    <lineage>
        <taxon>Bacteria</taxon>
        <taxon>Pseudomonadati</taxon>
        <taxon>Pseudomonadota</taxon>
        <taxon>Alphaproteobacteria</taxon>
        <taxon>Acetobacterales</taxon>
        <taxon>Roseomonadaceae</taxon>
        <taxon>Roseomonas</taxon>
    </lineage>
</organism>
<keyword evidence="2 5" id="KW-0456">Lyase</keyword>
<accession>A0ABV6JUI4</accession>
<dbReference type="RefSeq" id="WP_377044739.1">
    <property type="nucleotide sequence ID" value="NZ_JBHLUN010000008.1"/>
</dbReference>
<evidence type="ECO:0000256" key="3">
    <source>
        <dbReference type="SAM" id="MobiDB-lite"/>
    </source>
</evidence>
<protein>
    <submittedName>
        <fullName evidence="5">Alginate lyase family protein</fullName>
    </submittedName>
</protein>
<feature type="compositionally biased region" description="Low complexity" evidence="3">
    <location>
        <begin position="380"/>
        <end position="437"/>
    </location>
</feature>
<sequence length="601" mass="60448">MQRVKQDVRTIAVFGPGGTGLRAAARAVLPALLLLALPGFAVAKVPDALRAPFAPLPNISHPATACPTAPEPQRFIEGVSFYADPKFSRPDAKRLEADREIQKKFDLWLDAIQAAVDRRRTGERGAAACALTLLDSWAKAGALAGAVNWQGSYHRIWALAGAGIAFLQIRDAEGLDQTAAGRVGRWMKEVAALIRPDYDRESRAAISDARNNQSAWAGLAVAVAGIAGGDRELLDWGVARLRAQLAQVTPEGALPQELARGPLALHYHLFALQPIAALERLAAANNIALTPAETAALERLTRFTLAAAQDPKRINELAHATQKDFWLDGKPPLTAGAGLDLRAQAAPQAELDAALQPFRPYRERWLGGLVTGLWSPRRGGAATVAATPPGTPQVPGGAKVAPTAPQVPGGAVVPVTPQVPDGATMAPPAGMPAAVPSPAAPVGPPSEAGHASTPAAPVPAAPSAAASPPPAPAAVPAPDAAQASPVPAPSAPTPSLAPAAPAMAPANPTPAVPSAAATVPPAASPAIPAVPTGGVRGEGAAQPPTTATDAAGGRSPSPTASVSQAAPGSDVPPVGAAVAPAPGATPPAADAPAAASPPPAR</sequence>
<keyword evidence="6" id="KW-1185">Reference proteome</keyword>
<dbReference type="Gene3D" id="1.50.10.100">
    <property type="entry name" value="Chondroitin AC/alginate lyase"/>
    <property type="match status" value="1"/>
</dbReference>
<feature type="compositionally biased region" description="Low complexity" evidence="3">
    <location>
        <begin position="565"/>
        <end position="594"/>
    </location>
</feature>
<dbReference type="Proteomes" id="UP001589865">
    <property type="component" value="Unassembled WGS sequence"/>
</dbReference>
<evidence type="ECO:0000259" key="4">
    <source>
        <dbReference type="Pfam" id="PF05426"/>
    </source>
</evidence>
<reference evidence="5 6" key="1">
    <citation type="submission" date="2024-09" db="EMBL/GenBank/DDBJ databases">
        <authorList>
            <person name="Sun Q."/>
            <person name="Mori K."/>
        </authorList>
    </citation>
    <scope>NUCLEOTIDE SEQUENCE [LARGE SCALE GENOMIC DNA]</scope>
    <source>
        <strain evidence="5 6">TBRC 5777</strain>
    </source>
</reference>
<keyword evidence="1" id="KW-0732">Signal</keyword>
<feature type="compositionally biased region" description="Low complexity" evidence="3">
    <location>
        <begin position="493"/>
        <end position="506"/>
    </location>
</feature>
<gene>
    <name evidence="5" type="ORF">ACFFGY_12040</name>
</gene>
<dbReference type="InterPro" id="IPR008929">
    <property type="entry name" value="Chondroitin_lyas"/>
</dbReference>
<evidence type="ECO:0000256" key="1">
    <source>
        <dbReference type="ARBA" id="ARBA00022729"/>
    </source>
</evidence>
<feature type="domain" description="Alginate lyase" evidence="4">
    <location>
        <begin position="113"/>
        <end position="313"/>
    </location>
</feature>
<evidence type="ECO:0000313" key="5">
    <source>
        <dbReference type="EMBL" id="MFC0408985.1"/>
    </source>
</evidence>
<feature type="compositionally biased region" description="Low complexity" evidence="3">
    <location>
        <begin position="539"/>
        <end position="553"/>
    </location>
</feature>
<dbReference type="InterPro" id="IPR008397">
    <property type="entry name" value="Alginate_lyase_dom"/>
</dbReference>
<comment type="caution">
    <text evidence="5">The sequence shown here is derived from an EMBL/GenBank/DDBJ whole genome shotgun (WGS) entry which is preliminary data.</text>
</comment>
<feature type="compositionally biased region" description="Low complexity" evidence="3">
    <location>
        <begin position="476"/>
        <end position="485"/>
    </location>
</feature>
<dbReference type="SUPFAM" id="SSF48230">
    <property type="entry name" value="Chondroitin AC/alginate lyase"/>
    <property type="match status" value="1"/>
</dbReference>
<proteinExistence type="predicted"/>
<evidence type="ECO:0000313" key="6">
    <source>
        <dbReference type="Proteomes" id="UP001589865"/>
    </source>
</evidence>
<dbReference type="EMBL" id="JBHLUN010000008">
    <property type="protein sequence ID" value="MFC0408985.1"/>
    <property type="molecule type" value="Genomic_DNA"/>
</dbReference>